<evidence type="ECO:0000313" key="3">
    <source>
        <dbReference type="EMBL" id="BAM05100.1"/>
    </source>
</evidence>
<reference evidence="3 4" key="1">
    <citation type="submission" date="2012-02" db="EMBL/GenBank/DDBJ databases">
        <title>Complete genome sequence of Phycisphaera mikurensis NBRC 102666.</title>
        <authorList>
            <person name="Ankai A."/>
            <person name="Hosoyama A."/>
            <person name="Terui Y."/>
            <person name="Sekine M."/>
            <person name="Fukai R."/>
            <person name="Kato Y."/>
            <person name="Nakamura S."/>
            <person name="Yamada-Narita S."/>
            <person name="Kawakoshi A."/>
            <person name="Fukunaga Y."/>
            <person name="Yamazaki S."/>
            <person name="Fujita N."/>
        </authorList>
    </citation>
    <scope>NUCLEOTIDE SEQUENCE [LARGE SCALE GENOMIC DNA]</scope>
    <source>
        <strain evidence="4">NBRC 102666 / KCTC 22515 / FYK2301M01</strain>
    </source>
</reference>
<feature type="signal peptide" evidence="2">
    <location>
        <begin position="1"/>
        <end position="20"/>
    </location>
</feature>
<feature type="region of interest" description="Disordered" evidence="1">
    <location>
        <begin position="230"/>
        <end position="277"/>
    </location>
</feature>
<feature type="region of interest" description="Disordered" evidence="1">
    <location>
        <begin position="301"/>
        <end position="320"/>
    </location>
</feature>
<evidence type="ECO:0000313" key="4">
    <source>
        <dbReference type="Proteomes" id="UP000007881"/>
    </source>
</evidence>
<dbReference type="KEGG" id="phm:PSMK_29410"/>
<name>I0IIL2_PHYMF</name>
<dbReference type="RefSeq" id="WP_014438308.1">
    <property type="nucleotide sequence ID" value="NC_017080.1"/>
</dbReference>
<feature type="compositionally biased region" description="Pro residues" evidence="1">
    <location>
        <begin position="238"/>
        <end position="272"/>
    </location>
</feature>
<dbReference type="STRING" id="1142394.PSMK_29410"/>
<gene>
    <name evidence="3" type="ordered locus">PSMK_29410</name>
</gene>
<feature type="chain" id="PRO_5003629329" description="Tetratricopeptide repeat protein" evidence="2">
    <location>
        <begin position="21"/>
        <end position="320"/>
    </location>
</feature>
<keyword evidence="4" id="KW-1185">Reference proteome</keyword>
<keyword evidence="2" id="KW-0732">Signal</keyword>
<dbReference type="AlphaFoldDB" id="I0IIL2"/>
<dbReference type="HOGENOM" id="CLU_868361_0_0_0"/>
<sequence>MSPWKVVLVPALAAAGAASAAIDWTPERFGPLDRPPALRPVGEPATVLTREAFLRPKPRADAAALDAAWAALDAGRLREAEAAFAALPGDGRADLGRAVASILLGEGEAALQRCIALLRREPEALAYVNLGREARLRVARARVRLYGGLGVHARPAEPLFLMAVCDVLLRDFPLAGQHLRQARARAGAGPHLRTLGAVAESLRGGTLAAWLAARHPPAAEPMPPPAAVSLAAAAADRPPQPPRPRMPPEPPEPPEPSEPSEPPDAPPPPPGHAPDLAALIARLREAAAAVARFETRLSERLFPLIVLPPERGADPADHEP</sequence>
<evidence type="ECO:0008006" key="5">
    <source>
        <dbReference type="Google" id="ProtNLM"/>
    </source>
</evidence>
<proteinExistence type="predicted"/>
<evidence type="ECO:0000256" key="2">
    <source>
        <dbReference type="SAM" id="SignalP"/>
    </source>
</evidence>
<dbReference type="EMBL" id="AP012338">
    <property type="protein sequence ID" value="BAM05100.1"/>
    <property type="molecule type" value="Genomic_DNA"/>
</dbReference>
<organism evidence="3 4">
    <name type="scientific">Phycisphaera mikurensis (strain NBRC 102666 / KCTC 22515 / FYK2301M01)</name>
    <dbReference type="NCBI Taxonomy" id="1142394"/>
    <lineage>
        <taxon>Bacteria</taxon>
        <taxon>Pseudomonadati</taxon>
        <taxon>Planctomycetota</taxon>
        <taxon>Phycisphaerae</taxon>
        <taxon>Phycisphaerales</taxon>
        <taxon>Phycisphaeraceae</taxon>
        <taxon>Phycisphaera</taxon>
    </lineage>
</organism>
<accession>I0IIL2</accession>
<dbReference type="Proteomes" id="UP000007881">
    <property type="component" value="Chromosome"/>
</dbReference>
<protein>
    <recommendedName>
        <fullName evidence="5">Tetratricopeptide repeat protein</fullName>
    </recommendedName>
</protein>
<evidence type="ECO:0000256" key="1">
    <source>
        <dbReference type="SAM" id="MobiDB-lite"/>
    </source>
</evidence>
<feature type="compositionally biased region" description="Basic and acidic residues" evidence="1">
    <location>
        <begin position="311"/>
        <end position="320"/>
    </location>
</feature>